<dbReference type="Proteomes" id="UP001209701">
    <property type="component" value="Unassembled WGS sequence"/>
</dbReference>
<dbReference type="Gene3D" id="3.40.30.10">
    <property type="entry name" value="Glutaredoxin"/>
    <property type="match status" value="1"/>
</dbReference>
<proteinExistence type="predicted"/>
<accession>A0ABT2YC55</accession>
<sequence>MAAPETSAAIALTSQERYWRKLREFGPLLLLVLLMWGGSQVAQHWQTRGQAEKLRSTVRPGDIVMLSSSNCVFCLRARTWLDAEKIAYSECFIETDADCAALYRAQMAPGTPTFLVKGQRVVGFDKQRLIDILTAGGS</sequence>
<dbReference type="RefSeq" id="WP_263570238.1">
    <property type="nucleotide sequence ID" value="NZ_JAJIRN010000002.1"/>
</dbReference>
<protein>
    <submittedName>
        <fullName evidence="1">Glutaredoxin family protein</fullName>
    </submittedName>
</protein>
<dbReference type="PROSITE" id="PS51354">
    <property type="entry name" value="GLUTAREDOXIN_2"/>
    <property type="match status" value="1"/>
</dbReference>
<evidence type="ECO:0000313" key="1">
    <source>
        <dbReference type="EMBL" id="MCV2367626.1"/>
    </source>
</evidence>
<organism evidence="1 2">
    <name type="scientific">Roseateles oligotrophus</name>
    <dbReference type="NCBI Taxonomy" id="1769250"/>
    <lineage>
        <taxon>Bacteria</taxon>
        <taxon>Pseudomonadati</taxon>
        <taxon>Pseudomonadota</taxon>
        <taxon>Betaproteobacteria</taxon>
        <taxon>Burkholderiales</taxon>
        <taxon>Sphaerotilaceae</taxon>
        <taxon>Roseateles</taxon>
    </lineage>
</organism>
<dbReference type="EMBL" id="JAJIRN010000002">
    <property type="protein sequence ID" value="MCV2367626.1"/>
    <property type="molecule type" value="Genomic_DNA"/>
</dbReference>
<dbReference type="SUPFAM" id="SSF52833">
    <property type="entry name" value="Thioredoxin-like"/>
    <property type="match status" value="1"/>
</dbReference>
<gene>
    <name evidence="1" type="ORF">LNV07_05910</name>
</gene>
<dbReference type="CDD" id="cd02976">
    <property type="entry name" value="NrdH"/>
    <property type="match status" value="1"/>
</dbReference>
<keyword evidence="2" id="KW-1185">Reference proteome</keyword>
<name>A0ABT2YC55_9BURK</name>
<comment type="caution">
    <text evidence="1">The sequence shown here is derived from an EMBL/GenBank/DDBJ whole genome shotgun (WGS) entry which is preliminary data.</text>
</comment>
<dbReference type="InterPro" id="IPR036249">
    <property type="entry name" value="Thioredoxin-like_sf"/>
</dbReference>
<evidence type="ECO:0000313" key="2">
    <source>
        <dbReference type="Proteomes" id="UP001209701"/>
    </source>
</evidence>
<reference evidence="1 2" key="1">
    <citation type="submission" date="2021-11" db="EMBL/GenBank/DDBJ databases">
        <authorList>
            <person name="Liang Q."/>
            <person name="Mou H."/>
            <person name="Liu Z."/>
        </authorList>
    </citation>
    <scope>NUCLEOTIDE SEQUENCE [LARGE SCALE GENOMIC DNA]</scope>
    <source>
        <strain evidence="1 2">CHU3</strain>
    </source>
</reference>